<gene>
    <name evidence="1" type="ORF">M5K25_001252</name>
</gene>
<name>A0ABD0VQL1_DENTH</name>
<comment type="caution">
    <text evidence="1">The sequence shown here is derived from an EMBL/GenBank/DDBJ whole genome shotgun (WGS) entry which is preliminary data.</text>
</comment>
<dbReference type="AlphaFoldDB" id="A0ABD0VQL1"/>
<keyword evidence="2" id="KW-1185">Reference proteome</keyword>
<organism evidence="1 2">
    <name type="scientific">Dendrobium thyrsiflorum</name>
    <name type="common">Pinecone-like raceme dendrobium</name>
    <name type="synonym">Orchid</name>
    <dbReference type="NCBI Taxonomy" id="117978"/>
    <lineage>
        <taxon>Eukaryota</taxon>
        <taxon>Viridiplantae</taxon>
        <taxon>Streptophyta</taxon>
        <taxon>Embryophyta</taxon>
        <taxon>Tracheophyta</taxon>
        <taxon>Spermatophyta</taxon>
        <taxon>Magnoliopsida</taxon>
        <taxon>Liliopsida</taxon>
        <taxon>Asparagales</taxon>
        <taxon>Orchidaceae</taxon>
        <taxon>Epidendroideae</taxon>
        <taxon>Malaxideae</taxon>
        <taxon>Dendrobiinae</taxon>
        <taxon>Dendrobium</taxon>
    </lineage>
</organism>
<proteinExistence type="predicted"/>
<dbReference type="EMBL" id="JANQDX010000002">
    <property type="protein sequence ID" value="KAL0927095.1"/>
    <property type="molecule type" value="Genomic_DNA"/>
</dbReference>
<reference evidence="1 2" key="1">
    <citation type="journal article" date="2024" name="Plant Biotechnol. J.">
        <title>Dendrobium thyrsiflorum genome and its molecular insights into genes involved in important horticultural traits.</title>
        <authorList>
            <person name="Chen B."/>
            <person name="Wang J.Y."/>
            <person name="Zheng P.J."/>
            <person name="Li K.L."/>
            <person name="Liang Y.M."/>
            <person name="Chen X.F."/>
            <person name="Zhang C."/>
            <person name="Zhao X."/>
            <person name="He X."/>
            <person name="Zhang G.Q."/>
            <person name="Liu Z.J."/>
            <person name="Xu Q."/>
        </authorList>
    </citation>
    <scope>NUCLEOTIDE SEQUENCE [LARGE SCALE GENOMIC DNA]</scope>
    <source>
        <strain evidence="1">GZMU011</strain>
    </source>
</reference>
<accession>A0ABD0VQL1</accession>
<protein>
    <submittedName>
        <fullName evidence="1">Uncharacterized protein</fullName>
    </submittedName>
</protein>
<evidence type="ECO:0000313" key="1">
    <source>
        <dbReference type="EMBL" id="KAL0927095.1"/>
    </source>
</evidence>
<sequence length="60" mass="6984">MHRRRRFHHRRPSLLYRRRVSHRNLPCGGDRRAYPLKEKVQEGAEVSERCNCGGVGNGGN</sequence>
<dbReference type="Proteomes" id="UP001552299">
    <property type="component" value="Unassembled WGS sequence"/>
</dbReference>
<evidence type="ECO:0000313" key="2">
    <source>
        <dbReference type="Proteomes" id="UP001552299"/>
    </source>
</evidence>